<keyword evidence="8" id="KW-0249">Electron transport</keyword>
<keyword evidence="9" id="KW-0408">Iron</keyword>
<comment type="similarity">
    <text evidence="4">In the N-terminal section; belongs to the zinc metallo-hydrolase group 3 family.</text>
</comment>
<organism evidence="12 13">
    <name type="scientific">Clostridium fallax</name>
    <dbReference type="NCBI Taxonomy" id="1533"/>
    <lineage>
        <taxon>Bacteria</taxon>
        <taxon>Bacillati</taxon>
        <taxon>Bacillota</taxon>
        <taxon>Clostridia</taxon>
        <taxon>Eubacteriales</taxon>
        <taxon>Clostridiaceae</taxon>
        <taxon>Clostridium</taxon>
    </lineage>
</organism>
<dbReference type="PANTHER" id="PTHR32145:SF11">
    <property type="entry name" value="DIFLAVIN FLAVOPROTEIN A 2-RELATED"/>
    <property type="match status" value="1"/>
</dbReference>
<dbReference type="Pfam" id="PF18267">
    <property type="entry name" value="Rubredoxin_C"/>
    <property type="match status" value="1"/>
</dbReference>
<dbReference type="GO" id="GO:0005506">
    <property type="term" value="F:iron ion binding"/>
    <property type="evidence" value="ECO:0007669"/>
    <property type="project" value="InterPro"/>
</dbReference>
<dbReference type="PRINTS" id="PR00368">
    <property type="entry name" value="FADPNR"/>
</dbReference>
<comment type="cofactor">
    <cofactor evidence="3">
        <name>FAD</name>
        <dbReference type="ChEBI" id="CHEBI:57692"/>
    </cofactor>
</comment>
<evidence type="ECO:0000256" key="7">
    <source>
        <dbReference type="ARBA" id="ARBA00022827"/>
    </source>
</evidence>
<evidence type="ECO:0000256" key="8">
    <source>
        <dbReference type="ARBA" id="ARBA00022982"/>
    </source>
</evidence>
<dbReference type="InterPro" id="IPR024934">
    <property type="entry name" value="Rubredoxin-like_dom"/>
</dbReference>
<evidence type="ECO:0000256" key="6">
    <source>
        <dbReference type="ARBA" id="ARBA00022630"/>
    </source>
</evidence>
<dbReference type="InterPro" id="IPR048574">
    <property type="entry name" value="RUBY_RBDX"/>
</dbReference>
<dbReference type="SUPFAM" id="SSF56281">
    <property type="entry name" value="Metallo-hydrolase/oxidoreductase"/>
    <property type="match status" value="1"/>
</dbReference>
<evidence type="ECO:0000256" key="9">
    <source>
        <dbReference type="ARBA" id="ARBA00023004"/>
    </source>
</evidence>
<dbReference type="InterPro" id="IPR051285">
    <property type="entry name" value="NADH_oxidoreductase_modular"/>
</dbReference>
<dbReference type="GO" id="GO:0016651">
    <property type="term" value="F:oxidoreductase activity, acting on NAD(P)H"/>
    <property type="evidence" value="ECO:0007669"/>
    <property type="project" value="UniProtKB-ARBA"/>
</dbReference>
<keyword evidence="13" id="KW-1185">Reference proteome</keyword>
<dbReference type="EMBL" id="FQVM01000008">
    <property type="protein sequence ID" value="SHE70373.1"/>
    <property type="molecule type" value="Genomic_DNA"/>
</dbReference>
<dbReference type="RefSeq" id="WP_072894805.1">
    <property type="nucleotide sequence ID" value="NZ_FQVM01000008.1"/>
</dbReference>
<dbReference type="PROSITE" id="PS50903">
    <property type="entry name" value="RUBREDOXIN_LIKE"/>
    <property type="match status" value="1"/>
</dbReference>
<protein>
    <submittedName>
        <fullName evidence="12">Flavorubredoxin</fullName>
    </submittedName>
</protein>
<feature type="domain" description="Rubredoxin-like" evidence="11">
    <location>
        <begin position="427"/>
        <end position="461"/>
    </location>
</feature>
<evidence type="ECO:0000256" key="3">
    <source>
        <dbReference type="ARBA" id="ARBA00001974"/>
    </source>
</evidence>
<dbReference type="Pfam" id="PF07992">
    <property type="entry name" value="Pyr_redox_2"/>
    <property type="match status" value="1"/>
</dbReference>
<dbReference type="InterPro" id="IPR036866">
    <property type="entry name" value="RibonucZ/Hydroxyglut_hydro"/>
</dbReference>
<dbReference type="PANTHER" id="PTHR32145">
    <property type="entry name" value="DIFLAVIN FLAVOPROTEIN A 2-RELATED"/>
    <property type="match status" value="1"/>
</dbReference>
<dbReference type="PRINTS" id="PR00411">
    <property type="entry name" value="PNDRDTASEI"/>
</dbReference>
<dbReference type="Gene3D" id="2.20.28.10">
    <property type="match status" value="1"/>
</dbReference>
<dbReference type="CDD" id="cd07709">
    <property type="entry name" value="flavodiiron_proteins_MBL-fold"/>
    <property type="match status" value="1"/>
</dbReference>
<dbReference type="Pfam" id="PF00258">
    <property type="entry name" value="Flavodoxin_1"/>
    <property type="match status" value="1"/>
</dbReference>
<name>A0A1M4VNE0_9CLOT</name>
<dbReference type="InterPro" id="IPR041575">
    <property type="entry name" value="Rubredoxin_C"/>
</dbReference>
<dbReference type="Pfam" id="PF19583">
    <property type="entry name" value="ODP"/>
    <property type="match status" value="1"/>
</dbReference>
<dbReference type="InterPro" id="IPR016156">
    <property type="entry name" value="FAD/NAD-linked_Rdtase_dimer_sf"/>
</dbReference>
<evidence type="ECO:0000259" key="10">
    <source>
        <dbReference type="PROSITE" id="PS50902"/>
    </source>
</evidence>
<dbReference type="SUPFAM" id="SSF51905">
    <property type="entry name" value="FAD/NAD(P)-binding domain"/>
    <property type="match status" value="2"/>
</dbReference>
<dbReference type="AlphaFoldDB" id="A0A1M4VNE0"/>
<keyword evidence="6" id="KW-0285">Flavoprotein</keyword>
<comment type="cofactor">
    <cofactor evidence="2">
        <name>Fe(3+)</name>
        <dbReference type="ChEBI" id="CHEBI:29034"/>
    </cofactor>
</comment>
<dbReference type="GO" id="GO:0010181">
    <property type="term" value="F:FMN binding"/>
    <property type="evidence" value="ECO:0007669"/>
    <property type="project" value="InterPro"/>
</dbReference>
<dbReference type="CDD" id="cd00729">
    <property type="entry name" value="rubredoxin_SM"/>
    <property type="match status" value="1"/>
</dbReference>
<accession>A0A1M4VNE0</accession>
<keyword evidence="7" id="KW-0274">FAD</keyword>
<evidence type="ECO:0000259" key="11">
    <source>
        <dbReference type="PROSITE" id="PS50903"/>
    </source>
</evidence>
<dbReference type="STRING" id="1533.SAMN05443638_10863"/>
<dbReference type="SUPFAM" id="SSF52218">
    <property type="entry name" value="Flavoproteins"/>
    <property type="match status" value="1"/>
</dbReference>
<dbReference type="InterPro" id="IPR036188">
    <property type="entry name" value="FAD/NAD-bd_sf"/>
</dbReference>
<dbReference type="SUPFAM" id="SSF57802">
    <property type="entry name" value="Rubredoxin-like"/>
    <property type="match status" value="1"/>
</dbReference>
<dbReference type="InterPro" id="IPR029039">
    <property type="entry name" value="Flavoprotein-like_sf"/>
</dbReference>
<evidence type="ECO:0000256" key="1">
    <source>
        <dbReference type="ARBA" id="ARBA00001962"/>
    </source>
</evidence>
<gene>
    <name evidence="12" type="ORF">SAMN05443638_10863</name>
</gene>
<evidence type="ECO:0000313" key="13">
    <source>
        <dbReference type="Proteomes" id="UP000184035"/>
    </source>
</evidence>
<evidence type="ECO:0000256" key="4">
    <source>
        <dbReference type="ARBA" id="ARBA00007121"/>
    </source>
</evidence>
<dbReference type="Gene3D" id="3.60.15.10">
    <property type="entry name" value="Ribonuclease Z/Hydroxyacylglutathione hydrolase-like"/>
    <property type="match status" value="1"/>
</dbReference>
<dbReference type="Gene3D" id="3.40.50.360">
    <property type="match status" value="1"/>
</dbReference>
<evidence type="ECO:0000313" key="12">
    <source>
        <dbReference type="EMBL" id="SHE70373.1"/>
    </source>
</evidence>
<dbReference type="InterPro" id="IPR001279">
    <property type="entry name" value="Metallo-B-lactamas"/>
</dbReference>
<evidence type="ECO:0000256" key="5">
    <source>
        <dbReference type="ARBA" id="ARBA00022448"/>
    </source>
</evidence>
<proteinExistence type="inferred from homology"/>
<evidence type="ECO:0000256" key="2">
    <source>
        <dbReference type="ARBA" id="ARBA00001965"/>
    </source>
</evidence>
<dbReference type="InterPro" id="IPR008254">
    <property type="entry name" value="Flavodoxin/NO_synth"/>
</dbReference>
<dbReference type="Pfam" id="PF21349">
    <property type="entry name" value="RUBY_RBDX"/>
    <property type="match status" value="1"/>
</dbReference>
<reference evidence="12 13" key="1">
    <citation type="submission" date="2016-11" db="EMBL/GenBank/DDBJ databases">
        <authorList>
            <person name="Jaros S."/>
            <person name="Januszkiewicz K."/>
            <person name="Wedrychowicz H."/>
        </authorList>
    </citation>
    <scope>NUCLEOTIDE SEQUENCE [LARGE SCALE GENOMIC DNA]</scope>
    <source>
        <strain evidence="12 13">DSM 2631</strain>
    </source>
</reference>
<dbReference type="PROSITE" id="PS50902">
    <property type="entry name" value="FLAVODOXIN_LIKE"/>
    <property type="match status" value="1"/>
</dbReference>
<dbReference type="SMART" id="SM00849">
    <property type="entry name" value="Lactamase_B"/>
    <property type="match status" value="1"/>
</dbReference>
<dbReference type="Gene3D" id="3.50.50.60">
    <property type="entry name" value="FAD/NAD(P)-binding domain"/>
    <property type="match status" value="2"/>
</dbReference>
<dbReference type="Proteomes" id="UP000184035">
    <property type="component" value="Unassembled WGS sequence"/>
</dbReference>
<dbReference type="InterPro" id="IPR045761">
    <property type="entry name" value="ODP_dom"/>
</dbReference>
<dbReference type="InterPro" id="IPR023753">
    <property type="entry name" value="FAD/NAD-binding_dom"/>
</dbReference>
<dbReference type="Gene3D" id="3.30.390.30">
    <property type="match status" value="1"/>
</dbReference>
<keyword evidence="5" id="KW-0813">Transport</keyword>
<comment type="cofactor">
    <cofactor evidence="1">
        <name>Fe cation</name>
        <dbReference type="ChEBI" id="CHEBI:24875"/>
    </cofactor>
</comment>
<dbReference type="OrthoDB" id="9807946at2"/>
<sequence length="878" mass="97457">MKSLAIKNDIYWVGALDPNLRTFDIIMHTPFGTTYNSYVVKGSEKTCLFETVKAEFFDQYIERLESLSIDIHNIDYIVVDHTEPDHAGSVAKILELSPNASVIGSATAIKFLNAIVNKDFKSIIVNDGDEISLGNKTLKFISAPFLHWPDSMYTYIPEDKLLFTCDSFGSHYCFEDVFNDKIQNEDEYLSSLRYYFDCIIGPFKPYVLKAIDKIEGLNIDVICPGHGPILRENPWKIVNLYRTWSTPVKSDKLIVTIPYVSAYGYTEQLAKSISEGIKSAGNIEVRLFNVTHSNIEDILTSINESKGLLFGSPTILGDLLEPIRDLLAKLNPVIHGGKLAGGFGSYGWSGEAVPRIESRLKELKMEVFSPGLKVNFKPSESDLEKAHQFGFNFAEILLGNKPLSSFKNINNVYRNEKSNTNNNKKELKLWKCLVCGEIFEGYEPPEICPVCGADKDQFVEVKKEVISFSKDTSENFVIIGNGAAGFYAAKAIRERNKSCCIILISKEKISSYYRPQLSDLLSEPINEDDFYIESKKWYKENNINELLGVEVTSIDEKSNLITLSNGEKINYNKLILANGSYNFIPPTKTSKGEEINSLNYDKVKGVHTIKYLTDVESIKKDIDSSNNAVIIGGGLLGLEAANEIEKSINNVTVVEFSSRLLPRQLDLEGSKLFESIAANSKVSLMLGELCDEIIVDENNKVISIKLKSGKTLPCDLLIFSVGIRSNLDLAKSINLNSNRGIIVNNKMETSLSNIYACGDVSELNGIVYGNWPAAIEMGKVAGANAAGDNLEFKGFVSSVTFNGLDCEIFSAGTVNFDDETLEQLSFKDILNNKYSKLFFKDSNLIGGILINNSSTAGKIITGIAEGYSKSDCINEKLI</sequence>
<feature type="domain" description="Flavodoxin-like" evidence="10">
    <location>
        <begin position="255"/>
        <end position="394"/>
    </location>
</feature>